<comment type="subcellular location">
    <subcellularLocation>
        <location evidence="3">Cytoplasm</location>
    </subcellularLocation>
    <subcellularLocation>
        <location evidence="2">Nucleus</location>
    </subcellularLocation>
</comment>
<reference evidence="12" key="1">
    <citation type="submission" date="2021-12" db="EMBL/GenBank/DDBJ databases">
        <title>Prjna785345.</title>
        <authorList>
            <person name="Rujirawat T."/>
            <person name="Krajaejun T."/>
        </authorList>
    </citation>
    <scope>NUCLEOTIDE SEQUENCE</scope>
    <source>
        <strain evidence="12">Pi057C3</strain>
    </source>
</reference>
<protein>
    <recommendedName>
        <fullName evidence="5">Probable RNA polymerase II nuclear localization protein SLC7A6OS</fullName>
    </recommendedName>
</protein>
<keyword evidence="7" id="KW-0963">Cytoplasm</keyword>
<keyword evidence="9" id="KW-0539">Nucleus</keyword>
<feature type="compositionally biased region" description="Low complexity" evidence="10">
    <location>
        <begin position="183"/>
        <end position="193"/>
    </location>
</feature>
<dbReference type="Gene3D" id="1.25.40.20">
    <property type="entry name" value="Ankyrin repeat-containing domain"/>
    <property type="match status" value="1"/>
</dbReference>
<evidence type="ECO:0000313" key="13">
    <source>
        <dbReference type="Proteomes" id="UP001209570"/>
    </source>
</evidence>
<dbReference type="InterPro" id="IPR036770">
    <property type="entry name" value="Ankyrin_rpt-contain_sf"/>
</dbReference>
<evidence type="ECO:0000256" key="9">
    <source>
        <dbReference type="ARBA" id="ARBA00023242"/>
    </source>
</evidence>
<evidence type="ECO:0000256" key="1">
    <source>
        <dbReference type="ARBA" id="ARBA00003202"/>
    </source>
</evidence>
<accession>A0AAD5M9D4</accession>
<keyword evidence="13" id="KW-1185">Reference proteome</keyword>
<dbReference type="PANTHER" id="PTHR31196">
    <property type="entry name" value="RNA POLYMERASE II NUCLEAR LOCALIZATION PROTEIN SLC7A6OS-RELATED"/>
    <property type="match status" value="1"/>
</dbReference>
<dbReference type="SUPFAM" id="SSF48403">
    <property type="entry name" value="Ankyrin repeat"/>
    <property type="match status" value="1"/>
</dbReference>
<evidence type="ECO:0000259" key="11">
    <source>
        <dbReference type="Pfam" id="PF08574"/>
    </source>
</evidence>
<dbReference type="EMBL" id="JAKCXM010000021">
    <property type="protein sequence ID" value="KAJ0407467.1"/>
    <property type="molecule type" value="Genomic_DNA"/>
</dbReference>
<comment type="caution">
    <text evidence="12">The sequence shown here is derived from an EMBL/GenBank/DDBJ whole genome shotgun (WGS) entry which is preliminary data.</text>
</comment>
<feature type="region of interest" description="Disordered" evidence="10">
    <location>
        <begin position="157"/>
        <end position="207"/>
    </location>
</feature>
<dbReference type="GO" id="GO:0005737">
    <property type="term" value="C:cytoplasm"/>
    <property type="evidence" value="ECO:0007669"/>
    <property type="project" value="UniProtKB-SubCell"/>
</dbReference>
<comment type="function">
    <text evidence="1">Directs RNA polymerase II nuclear import.</text>
</comment>
<comment type="similarity">
    <text evidence="4">Belongs to the IWR1/SLC7A6OS family.</text>
</comment>
<gene>
    <name evidence="12" type="ORF">P43SY_005008</name>
</gene>
<keyword evidence="8" id="KW-0653">Protein transport</keyword>
<evidence type="ECO:0000256" key="10">
    <source>
        <dbReference type="SAM" id="MobiDB-lite"/>
    </source>
</evidence>
<organism evidence="12 13">
    <name type="scientific">Pythium insidiosum</name>
    <name type="common">Pythiosis disease agent</name>
    <dbReference type="NCBI Taxonomy" id="114742"/>
    <lineage>
        <taxon>Eukaryota</taxon>
        <taxon>Sar</taxon>
        <taxon>Stramenopiles</taxon>
        <taxon>Oomycota</taxon>
        <taxon>Peronosporomycetes</taxon>
        <taxon>Pythiales</taxon>
        <taxon>Pythiaceae</taxon>
        <taxon>Pythium</taxon>
    </lineage>
</organism>
<feature type="compositionally biased region" description="Low complexity" evidence="10">
    <location>
        <begin position="14"/>
        <end position="34"/>
    </location>
</feature>
<dbReference type="GO" id="GO:0015031">
    <property type="term" value="P:protein transport"/>
    <property type="evidence" value="ECO:0007669"/>
    <property type="project" value="UniProtKB-KW"/>
</dbReference>
<dbReference type="Proteomes" id="UP001209570">
    <property type="component" value="Unassembled WGS sequence"/>
</dbReference>
<feature type="region of interest" description="Disordered" evidence="10">
    <location>
        <begin position="1"/>
        <end position="62"/>
    </location>
</feature>
<feature type="compositionally biased region" description="Acidic residues" evidence="10">
    <location>
        <begin position="471"/>
        <end position="489"/>
    </location>
</feature>
<feature type="compositionally biased region" description="Polar residues" evidence="10">
    <location>
        <begin position="1"/>
        <end position="12"/>
    </location>
</feature>
<name>A0AAD5M9D4_PYTIN</name>
<proteinExistence type="inferred from homology"/>
<feature type="compositionally biased region" description="Low complexity" evidence="10">
    <location>
        <begin position="42"/>
        <end position="59"/>
    </location>
</feature>
<evidence type="ECO:0000313" key="12">
    <source>
        <dbReference type="EMBL" id="KAJ0407467.1"/>
    </source>
</evidence>
<evidence type="ECO:0000256" key="2">
    <source>
        <dbReference type="ARBA" id="ARBA00004123"/>
    </source>
</evidence>
<feature type="compositionally biased region" description="Basic residues" evidence="10">
    <location>
        <begin position="493"/>
        <end position="504"/>
    </location>
</feature>
<evidence type="ECO:0000256" key="3">
    <source>
        <dbReference type="ARBA" id="ARBA00004496"/>
    </source>
</evidence>
<evidence type="ECO:0000256" key="8">
    <source>
        <dbReference type="ARBA" id="ARBA00022927"/>
    </source>
</evidence>
<feature type="compositionally biased region" description="Acidic residues" evidence="10">
    <location>
        <begin position="447"/>
        <end position="463"/>
    </location>
</feature>
<evidence type="ECO:0000256" key="6">
    <source>
        <dbReference type="ARBA" id="ARBA00022448"/>
    </source>
</evidence>
<dbReference type="Pfam" id="PF08574">
    <property type="entry name" value="Iwr1"/>
    <property type="match status" value="1"/>
</dbReference>
<keyword evidence="6" id="KW-0813">Transport</keyword>
<sequence>MSSMADTTTVPTRTAPLAVAEASATSAPQAAVAEPDAEVQPRRFAPKAAKAATAESRAPVGGSSSSLVFLRVKRKRHEDPVECLLVQGAAPELKRQNVASAGKTDDAKALQRDVVSAFSQLSTRERGVVFKRVDTLEPHQVRDGSDAKWTERIKRKAKAMNKASRESHKKMTGAVKSAVQPTSAQSRAQQQQLRGRERRQSEVLRSRGLLPTAMKEQQSTELGGGVRVVDIAAVSVAADDAETKPAAASTVTLNGATLKPKRVLNPLEREIDEAVWHAFQHNDFSRFFRLYHSRAPDSRVDPAAFQRPADGGSILMAAALHGRADVIEAVLRSSAASVLQEDWHGATPAAFARQAGHSNIEAALRACEAAEREKEFVYDVYCVDMAAMSHPVGAAGVPQAAGDDAMLASAPVVSVSSAVQGWLAQDGGAWNGRDGEDDVDELLLDSDAESNVDDDQESIDSNDESYFLNDYPDEESDGDASDLDSDDDDLTHGPRRMQAAHHHRFDHDQTAGDVEAYDY</sequence>
<dbReference type="InterPro" id="IPR013883">
    <property type="entry name" value="TF_Iwr1_dom"/>
</dbReference>
<evidence type="ECO:0000256" key="4">
    <source>
        <dbReference type="ARBA" id="ARBA00010218"/>
    </source>
</evidence>
<dbReference type="InterPro" id="IPR040218">
    <property type="entry name" value="SLC7A6OS"/>
</dbReference>
<evidence type="ECO:0000256" key="7">
    <source>
        <dbReference type="ARBA" id="ARBA00022490"/>
    </source>
</evidence>
<dbReference type="PANTHER" id="PTHR31196:SF2">
    <property type="entry name" value="RNA POLYMERASE II NUCLEAR LOCALIZATION PROTEIN SLC7A6OS-RELATED"/>
    <property type="match status" value="1"/>
</dbReference>
<feature type="domain" description="Transcription factor Iwr1" evidence="11">
    <location>
        <begin position="375"/>
        <end position="475"/>
    </location>
</feature>
<dbReference type="GO" id="GO:0005634">
    <property type="term" value="C:nucleus"/>
    <property type="evidence" value="ECO:0007669"/>
    <property type="project" value="UniProtKB-SubCell"/>
</dbReference>
<feature type="compositionally biased region" description="Basic and acidic residues" evidence="10">
    <location>
        <begin position="194"/>
        <end position="205"/>
    </location>
</feature>
<evidence type="ECO:0000256" key="5">
    <source>
        <dbReference type="ARBA" id="ARBA00017036"/>
    </source>
</evidence>
<feature type="region of interest" description="Disordered" evidence="10">
    <location>
        <begin position="447"/>
        <end position="519"/>
    </location>
</feature>
<dbReference type="AlphaFoldDB" id="A0AAD5M9D4"/>